<protein>
    <submittedName>
        <fullName evidence="1">Uncharacterized protein</fullName>
    </submittedName>
</protein>
<proteinExistence type="predicted"/>
<evidence type="ECO:0000313" key="1">
    <source>
        <dbReference type="EMBL" id="GEN73034.1"/>
    </source>
</evidence>
<evidence type="ECO:0000313" key="2">
    <source>
        <dbReference type="Proteomes" id="UP000321150"/>
    </source>
</evidence>
<name>A0A511YCW7_9FLAO</name>
<dbReference type="Proteomes" id="UP000321150">
    <property type="component" value="Unassembled WGS sequence"/>
</dbReference>
<reference evidence="1 2" key="1">
    <citation type="submission" date="2019-07" db="EMBL/GenBank/DDBJ databases">
        <title>Whole genome shotgun sequence of Chryseobacterium lathyri NBRC 105250.</title>
        <authorList>
            <person name="Hosoyama A."/>
            <person name="Uohara A."/>
            <person name="Ohji S."/>
            <person name="Ichikawa N."/>
        </authorList>
    </citation>
    <scope>NUCLEOTIDE SEQUENCE [LARGE SCALE GENOMIC DNA]</scope>
    <source>
        <strain evidence="1 2">NBRC 105250</strain>
    </source>
</reference>
<organism evidence="1 2">
    <name type="scientific">Chryseobacterium lathyri</name>
    <dbReference type="NCBI Taxonomy" id="395933"/>
    <lineage>
        <taxon>Bacteria</taxon>
        <taxon>Pseudomonadati</taxon>
        <taxon>Bacteroidota</taxon>
        <taxon>Flavobacteriia</taxon>
        <taxon>Flavobacteriales</taxon>
        <taxon>Weeksellaceae</taxon>
        <taxon>Chryseobacterium group</taxon>
        <taxon>Chryseobacterium</taxon>
    </lineage>
</organism>
<dbReference type="EMBL" id="BJYI01000011">
    <property type="protein sequence ID" value="GEN73034.1"/>
    <property type="molecule type" value="Genomic_DNA"/>
</dbReference>
<accession>A0A511YCW7</accession>
<gene>
    <name evidence="1" type="ORF">CLA01_31060</name>
</gene>
<comment type="caution">
    <text evidence="1">The sequence shown here is derived from an EMBL/GenBank/DDBJ whole genome shotgun (WGS) entry which is preliminary data.</text>
</comment>
<dbReference type="AlphaFoldDB" id="A0A511YCW7"/>
<sequence length="46" mass="5297">MDKEAKSMREIVSDIRVYLLGKDEKIPHNIIVVFSGESKRIVKPKV</sequence>